<dbReference type="Gene3D" id="3.40.605.10">
    <property type="entry name" value="Aldehyde Dehydrogenase, Chain A, domain 1"/>
    <property type="match status" value="1"/>
</dbReference>
<dbReference type="SUPFAM" id="SSF53720">
    <property type="entry name" value="ALDH-like"/>
    <property type="match status" value="1"/>
</dbReference>
<gene>
    <name evidence="3" type="primary">ALD5_8</name>
    <name evidence="3" type="ORF">PGTUg99_035703</name>
</gene>
<dbReference type="InterPro" id="IPR016161">
    <property type="entry name" value="Ald_DH/histidinol_DH"/>
</dbReference>
<dbReference type="AlphaFoldDB" id="A0A5B0SLI2"/>
<sequence length="139" mass="14980">MPCPQITLSFPPHLKLESITLETGLFINNQFVESAGKGTFETINPTNGKVIGSVSEAKAEDVDIAVKAASEAFDKVWGLKTPGALRGKMLMHLADKIEANLSTFAVYIGGLPVGFTGLVKLDLQAVKLIFRWENGFTSL</sequence>
<organism evidence="3 4">
    <name type="scientific">Puccinia graminis f. sp. tritici</name>
    <dbReference type="NCBI Taxonomy" id="56615"/>
    <lineage>
        <taxon>Eukaryota</taxon>
        <taxon>Fungi</taxon>
        <taxon>Dikarya</taxon>
        <taxon>Basidiomycota</taxon>
        <taxon>Pucciniomycotina</taxon>
        <taxon>Pucciniomycetes</taxon>
        <taxon>Pucciniales</taxon>
        <taxon>Pucciniaceae</taxon>
        <taxon>Puccinia</taxon>
    </lineage>
</organism>
<evidence type="ECO:0000259" key="2">
    <source>
        <dbReference type="Pfam" id="PF00171"/>
    </source>
</evidence>
<evidence type="ECO:0000313" key="4">
    <source>
        <dbReference type="Proteomes" id="UP000325313"/>
    </source>
</evidence>
<dbReference type="Proteomes" id="UP000325313">
    <property type="component" value="Unassembled WGS sequence"/>
</dbReference>
<feature type="domain" description="Aldehyde dehydrogenase" evidence="2">
    <location>
        <begin position="31"/>
        <end position="107"/>
    </location>
</feature>
<dbReference type="PANTHER" id="PTHR11699">
    <property type="entry name" value="ALDEHYDE DEHYDROGENASE-RELATED"/>
    <property type="match status" value="1"/>
</dbReference>
<comment type="caution">
    <text evidence="3">The sequence shown here is derived from an EMBL/GenBank/DDBJ whole genome shotgun (WGS) entry which is preliminary data.</text>
</comment>
<dbReference type="InterPro" id="IPR016162">
    <property type="entry name" value="Ald_DH_N"/>
</dbReference>
<reference evidence="3 4" key="1">
    <citation type="submission" date="2019-05" db="EMBL/GenBank/DDBJ databases">
        <title>Emergence of the Ug99 lineage of the wheat stem rust pathogen through somatic hybridization.</title>
        <authorList>
            <person name="Li F."/>
            <person name="Upadhyaya N.M."/>
            <person name="Sperschneider J."/>
            <person name="Matny O."/>
            <person name="Nguyen-Phuc H."/>
            <person name="Mago R."/>
            <person name="Raley C."/>
            <person name="Miller M.E."/>
            <person name="Silverstein K.A.T."/>
            <person name="Henningsen E."/>
            <person name="Hirsch C.D."/>
            <person name="Visser B."/>
            <person name="Pretorius Z.A."/>
            <person name="Steffenson B.J."/>
            <person name="Schwessinger B."/>
            <person name="Dodds P.N."/>
            <person name="Figueroa M."/>
        </authorList>
    </citation>
    <scope>NUCLEOTIDE SEQUENCE [LARGE SCALE GENOMIC DNA]</scope>
    <source>
        <strain evidence="3 4">Ug99</strain>
    </source>
</reference>
<accession>A0A5B0SLI2</accession>
<dbReference type="InterPro" id="IPR015590">
    <property type="entry name" value="Aldehyde_DH_dom"/>
</dbReference>
<evidence type="ECO:0000313" key="3">
    <source>
        <dbReference type="EMBL" id="KAA1138738.1"/>
    </source>
</evidence>
<dbReference type="GO" id="GO:0016491">
    <property type="term" value="F:oxidoreductase activity"/>
    <property type="evidence" value="ECO:0007669"/>
    <property type="project" value="InterPro"/>
</dbReference>
<comment type="similarity">
    <text evidence="1">Belongs to the aldehyde dehydrogenase family.</text>
</comment>
<evidence type="ECO:0000256" key="1">
    <source>
        <dbReference type="ARBA" id="ARBA00009986"/>
    </source>
</evidence>
<proteinExistence type="inferred from homology"/>
<dbReference type="EMBL" id="VDEP01000002">
    <property type="protein sequence ID" value="KAA1138738.1"/>
    <property type="molecule type" value="Genomic_DNA"/>
</dbReference>
<name>A0A5B0SLI2_PUCGR</name>
<dbReference type="Pfam" id="PF00171">
    <property type="entry name" value="Aldedh"/>
    <property type="match status" value="1"/>
</dbReference>
<protein>
    <submittedName>
        <fullName evidence="3">Aldehyde dehydrogenase (NAD(P)(+)) ald5</fullName>
    </submittedName>
</protein>